<comment type="caution">
    <text evidence="1">The sequence shown here is derived from an EMBL/GenBank/DDBJ whole genome shotgun (WGS) entry which is preliminary data.</text>
</comment>
<gene>
    <name evidence="1" type="ORF">LCGC14_2881870</name>
</gene>
<protein>
    <submittedName>
        <fullName evidence="1">Uncharacterized protein</fullName>
    </submittedName>
</protein>
<accession>A0A0F9A7U4</accession>
<dbReference type="EMBL" id="LAZR01056227">
    <property type="protein sequence ID" value="KKK74629.1"/>
    <property type="molecule type" value="Genomic_DNA"/>
</dbReference>
<name>A0A0F9A7U4_9ZZZZ</name>
<sequence>MPNTIALKGRGIQKEAPAAAAGIVPGMLLQRESDGDFAIHATAGEADIPLLWAKENEVIGNGIDTAYAAADNLIAEVFPPGGEVYALVAASAAAIVIGDLLESAGDGTLRLFVATADLTDSTTGTAGGTLADGTATYSQTITNDHIASLAAIILLDTGFACKPR</sequence>
<evidence type="ECO:0000313" key="1">
    <source>
        <dbReference type="EMBL" id="KKK74629.1"/>
    </source>
</evidence>
<dbReference type="AlphaFoldDB" id="A0A0F9A7U4"/>
<organism evidence="1">
    <name type="scientific">marine sediment metagenome</name>
    <dbReference type="NCBI Taxonomy" id="412755"/>
    <lineage>
        <taxon>unclassified sequences</taxon>
        <taxon>metagenomes</taxon>
        <taxon>ecological metagenomes</taxon>
    </lineage>
</organism>
<reference evidence="1" key="1">
    <citation type="journal article" date="2015" name="Nature">
        <title>Complex archaea that bridge the gap between prokaryotes and eukaryotes.</title>
        <authorList>
            <person name="Spang A."/>
            <person name="Saw J.H."/>
            <person name="Jorgensen S.L."/>
            <person name="Zaremba-Niedzwiedzka K."/>
            <person name="Martijn J."/>
            <person name="Lind A.E."/>
            <person name="van Eijk R."/>
            <person name="Schleper C."/>
            <person name="Guy L."/>
            <person name="Ettema T.J."/>
        </authorList>
    </citation>
    <scope>NUCLEOTIDE SEQUENCE</scope>
</reference>
<proteinExistence type="predicted"/>